<sequence>MNNDDLVKGNRQFIQQTRDQNPDFFNQLKEGQQPHTFLLACCDSRVDPSVITKMPLGSLFVHRNIANQASEEDTSFTASLTYALKHLKVKQIVINGHTGCGGIAAAWKGIEDPELQGWVGEIRKHLPNPKENPDLTPEALSRINVLKQMEQLKKHPVYLQYGAGVDIIGYLFHLESGELEKL</sequence>
<name>A0A521EHX4_9BACL</name>
<comment type="catalytic activity">
    <reaction evidence="6">
        <text>hydrogencarbonate + H(+) = CO2 + H2O</text>
        <dbReference type="Rhea" id="RHEA:10748"/>
        <dbReference type="ChEBI" id="CHEBI:15377"/>
        <dbReference type="ChEBI" id="CHEBI:15378"/>
        <dbReference type="ChEBI" id="CHEBI:16526"/>
        <dbReference type="ChEBI" id="CHEBI:17544"/>
        <dbReference type="EC" id="4.2.1.1"/>
    </reaction>
</comment>
<dbReference type="Pfam" id="PF00484">
    <property type="entry name" value="Pro_CA"/>
    <property type="match status" value="1"/>
</dbReference>
<keyword evidence="9" id="KW-1185">Reference proteome</keyword>
<keyword evidence="4 7" id="KW-0862">Zinc</keyword>
<organism evidence="8 9">
    <name type="scientific">Melghirimyces algeriensis</name>
    <dbReference type="NCBI Taxonomy" id="910412"/>
    <lineage>
        <taxon>Bacteria</taxon>
        <taxon>Bacillati</taxon>
        <taxon>Bacillota</taxon>
        <taxon>Bacilli</taxon>
        <taxon>Bacillales</taxon>
        <taxon>Thermoactinomycetaceae</taxon>
        <taxon>Melghirimyces</taxon>
    </lineage>
</organism>
<evidence type="ECO:0000256" key="6">
    <source>
        <dbReference type="ARBA" id="ARBA00048348"/>
    </source>
</evidence>
<feature type="binding site" evidence="7">
    <location>
        <position position="97"/>
    </location>
    <ligand>
        <name>Zn(2+)</name>
        <dbReference type="ChEBI" id="CHEBI:29105"/>
    </ligand>
</feature>
<feature type="binding site" evidence="7">
    <location>
        <position position="43"/>
    </location>
    <ligand>
        <name>Zn(2+)</name>
        <dbReference type="ChEBI" id="CHEBI:29105"/>
    </ligand>
</feature>
<comment type="similarity">
    <text evidence="1">Belongs to the beta-class carbonic anhydrase family.</text>
</comment>
<accession>A0A521EHX4</accession>
<evidence type="ECO:0000313" key="9">
    <source>
        <dbReference type="Proteomes" id="UP000315636"/>
    </source>
</evidence>
<evidence type="ECO:0000256" key="5">
    <source>
        <dbReference type="ARBA" id="ARBA00023239"/>
    </source>
</evidence>
<dbReference type="InterPro" id="IPR036874">
    <property type="entry name" value="Carbonic_anhydrase_sf"/>
</dbReference>
<protein>
    <recommendedName>
        <fullName evidence="2">carbonic anhydrase</fullName>
        <ecNumber evidence="2">4.2.1.1</ecNumber>
    </recommendedName>
</protein>
<evidence type="ECO:0000256" key="1">
    <source>
        <dbReference type="ARBA" id="ARBA00006217"/>
    </source>
</evidence>
<dbReference type="PANTHER" id="PTHR11002">
    <property type="entry name" value="CARBONIC ANHYDRASE"/>
    <property type="match status" value="1"/>
</dbReference>
<feature type="binding site" evidence="7">
    <location>
        <position position="41"/>
    </location>
    <ligand>
        <name>Zn(2+)</name>
        <dbReference type="ChEBI" id="CHEBI:29105"/>
    </ligand>
</feature>
<evidence type="ECO:0000313" key="8">
    <source>
        <dbReference type="EMBL" id="SMO83509.1"/>
    </source>
</evidence>
<dbReference type="Proteomes" id="UP000315636">
    <property type="component" value="Unassembled WGS sequence"/>
</dbReference>
<dbReference type="PANTHER" id="PTHR11002:SF76">
    <property type="entry name" value="CARBONIC ANHYDRASE"/>
    <property type="match status" value="1"/>
</dbReference>
<keyword evidence="3 7" id="KW-0479">Metal-binding</keyword>
<dbReference type="InterPro" id="IPR001765">
    <property type="entry name" value="Carbonic_anhydrase"/>
</dbReference>
<evidence type="ECO:0000256" key="7">
    <source>
        <dbReference type="PIRSR" id="PIRSR601765-1"/>
    </source>
</evidence>
<dbReference type="SMART" id="SM00947">
    <property type="entry name" value="Pro_CA"/>
    <property type="match status" value="1"/>
</dbReference>
<dbReference type="SUPFAM" id="SSF53056">
    <property type="entry name" value="beta-carbonic anhydrase, cab"/>
    <property type="match status" value="1"/>
</dbReference>
<proteinExistence type="inferred from homology"/>
<dbReference type="EC" id="4.2.1.1" evidence="2"/>
<dbReference type="OrthoDB" id="9769739at2"/>
<dbReference type="Gene3D" id="3.40.1050.10">
    <property type="entry name" value="Carbonic anhydrase"/>
    <property type="match status" value="1"/>
</dbReference>
<evidence type="ECO:0000256" key="2">
    <source>
        <dbReference type="ARBA" id="ARBA00012925"/>
    </source>
</evidence>
<feature type="binding site" evidence="7">
    <location>
        <position position="100"/>
    </location>
    <ligand>
        <name>Zn(2+)</name>
        <dbReference type="ChEBI" id="CHEBI:29105"/>
    </ligand>
</feature>
<dbReference type="EMBL" id="FXTI01000009">
    <property type="protein sequence ID" value="SMO83509.1"/>
    <property type="molecule type" value="Genomic_DNA"/>
</dbReference>
<keyword evidence="5" id="KW-0456">Lyase</keyword>
<dbReference type="GO" id="GO:0008270">
    <property type="term" value="F:zinc ion binding"/>
    <property type="evidence" value="ECO:0007669"/>
    <property type="project" value="InterPro"/>
</dbReference>
<dbReference type="RefSeq" id="WP_142506217.1">
    <property type="nucleotide sequence ID" value="NZ_FXTI01000009.1"/>
</dbReference>
<comment type="cofactor">
    <cofactor evidence="7">
        <name>Zn(2+)</name>
        <dbReference type="ChEBI" id="CHEBI:29105"/>
    </cofactor>
    <text evidence="7">Binds 1 zinc ion per subunit.</text>
</comment>
<dbReference type="AlphaFoldDB" id="A0A521EHX4"/>
<dbReference type="GO" id="GO:0004089">
    <property type="term" value="F:carbonate dehydratase activity"/>
    <property type="evidence" value="ECO:0007669"/>
    <property type="project" value="UniProtKB-EC"/>
</dbReference>
<gene>
    <name evidence="8" type="ORF">SAMN06264849_10977</name>
</gene>
<evidence type="ECO:0000256" key="4">
    <source>
        <dbReference type="ARBA" id="ARBA00022833"/>
    </source>
</evidence>
<reference evidence="8 9" key="1">
    <citation type="submission" date="2017-05" db="EMBL/GenBank/DDBJ databases">
        <authorList>
            <person name="Varghese N."/>
            <person name="Submissions S."/>
        </authorList>
    </citation>
    <scope>NUCLEOTIDE SEQUENCE [LARGE SCALE GENOMIC DNA]</scope>
    <source>
        <strain evidence="8 9">DSM 45474</strain>
    </source>
</reference>
<evidence type="ECO:0000256" key="3">
    <source>
        <dbReference type="ARBA" id="ARBA00022723"/>
    </source>
</evidence>